<feature type="non-terminal residue" evidence="2">
    <location>
        <position position="1"/>
    </location>
</feature>
<sequence length="61" mass="7108">MNPLTVWLLSSPLTLTYLEDNTLLGFQPMFYYVSHLIHTVNCTLFYDVLHNQLSSAFDLQQ</sequence>
<keyword evidence="1" id="KW-0732">Signal</keyword>
<gene>
    <name evidence="2" type="ORF">BN2614_LOCUS3</name>
</gene>
<accession>A0A9X9LLL1</accession>
<proteinExistence type="predicted"/>
<comment type="caution">
    <text evidence="2">The sequence shown here is derived from an EMBL/GenBank/DDBJ whole genome shotgun (WGS) entry which is preliminary data.</text>
</comment>
<dbReference type="EMBL" id="CYRY02007255">
    <property type="protein sequence ID" value="VCW76369.1"/>
    <property type="molecule type" value="Genomic_DNA"/>
</dbReference>
<dbReference type="AlphaFoldDB" id="A0A9X9LLL1"/>
<reference evidence="2 3" key="1">
    <citation type="submission" date="2018-10" db="EMBL/GenBank/DDBJ databases">
        <authorList>
            <person name="Ekblom R."/>
            <person name="Jareborg N."/>
        </authorList>
    </citation>
    <scope>NUCLEOTIDE SEQUENCE [LARGE SCALE GENOMIC DNA]</scope>
    <source>
        <tissue evidence="2">Muscle</tissue>
    </source>
</reference>
<feature type="signal peptide" evidence="1">
    <location>
        <begin position="1"/>
        <end position="18"/>
    </location>
</feature>
<evidence type="ECO:0000313" key="3">
    <source>
        <dbReference type="Proteomes" id="UP000269945"/>
    </source>
</evidence>
<organism evidence="2 3">
    <name type="scientific">Gulo gulo</name>
    <name type="common">Wolverine</name>
    <name type="synonym">Gluton</name>
    <dbReference type="NCBI Taxonomy" id="48420"/>
    <lineage>
        <taxon>Eukaryota</taxon>
        <taxon>Metazoa</taxon>
        <taxon>Chordata</taxon>
        <taxon>Craniata</taxon>
        <taxon>Vertebrata</taxon>
        <taxon>Euteleostomi</taxon>
        <taxon>Mammalia</taxon>
        <taxon>Eutheria</taxon>
        <taxon>Laurasiatheria</taxon>
        <taxon>Carnivora</taxon>
        <taxon>Caniformia</taxon>
        <taxon>Musteloidea</taxon>
        <taxon>Mustelidae</taxon>
        <taxon>Guloninae</taxon>
        <taxon>Gulo</taxon>
    </lineage>
</organism>
<dbReference type="Proteomes" id="UP000269945">
    <property type="component" value="Unassembled WGS sequence"/>
</dbReference>
<feature type="chain" id="PRO_5040926508" evidence="1">
    <location>
        <begin position="19"/>
        <end position="61"/>
    </location>
</feature>
<evidence type="ECO:0000256" key="1">
    <source>
        <dbReference type="SAM" id="SignalP"/>
    </source>
</evidence>
<evidence type="ECO:0000313" key="2">
    <source>
        <dbReference type="EMBL" id="VCW76369.1"/>
    </source>
</evidence>
<protein>
    <submittedName>
        <fullName evidence="2">Uncharacterized protein</fullName>
    </submittedName>
</protein>
<name>A0A9X9LLL1_GULGU</name>
<keyword evidence="3" id="KW-1185">Reference proteome</keyword>